<dbReference type="InterPro" id="IPR002044">
    <property type="entry name" value="CBM20"/>
</dbReference>
<dbReference type="SUPFAM" id="SSF51445">
    <property type="entry name" value="(Trans)glycosidases"/>
    <property type="match status" value="1"/>
</dbReference>
<dbReference type="EMBL" id="CP000304">
    <property type="protein sequence ID" value="ABP81117.1"/>
    <property type="molecule type" value="Genomic_DNA"/>
</dbReference>
<dbReference type="AlphaFoldDB" id="A4VQ66"/>
<reference evidence="7 8" key="1">
    <citation type="journal article" date="2008" name="Proc. Natl. Acad. Sci. U.S.A.">
        <title>Nitrogen fixation island and rhizosphere competence traits in the genome of root-associated Pseudomonas stutzeri A1501.</title>
        <authorList>
            <person name="Yan Y."/>
            <person name="Yang J."/>
            <person name="Dou Y."/>
            <person name="Chen M."/>
            <person name="Ping S."/>
            <person name="Peng J."/>
            <person name="Lu W."/>
            <person name="Zhang W."/>
            <person name="Yao Z."/>
            <person name="Li H."/>
            <person name="Liu W."/>
            <person name="He S."/>
            <person name="Geng L."/>
            <person name="Zhang X."/>
            <person name="Yang F."/>
            <person name="Yu H."/>
            <person name="Zhan Y."/>
            <person name="Li D."/>
            <person name="Lin Z."/>
            <person name="Wang Y."/>
            <person name="Elmerich C."/>
            <person name="Lin M."/>
            <person name="Jin Q."/>
        </authorList>
    </citation>
    <scope>NUCLEOTIDE SEQUENCE [LARGE SCALE GENOMIC DNA]</scope>
    <source>
        <strain evidence="7 8">A1501</strain>
    </source>
</reference>
<evidence type="ECO:0000256" key="3">
    <source>
        <dbReference type="ARBA" id="ARBA00023277"/>
    </source>
</evidence>
<dbReference type="SUPFAM" id="SSF51011">
    <property type="entry name" value="Glycosyl hydrolase domain"/>
    <property type="match status" value="1"/>
</dbReference>
<dbReference type="CDD" id="cd05810">
    <property type="entry name" value="CBM20_alpha_MTH"/>
    <property type="match status" value="1"/>
</dbReference>
<dbReference type="eggNOG" id="COG0366">
    <property type="taxonomic scope" value="Bacteria"/>
</dbReference>
<dbReference type="PRINTS" id="PR00110">
    <property type="entry name" value="ALPHAAMYLASE"/>
</dbReference>
<dbReference type="InterPro" id="IPR015165">
    <property type="entry name" value="AMT4_domain_C"/>
</dbReference>
<dbReference type="Pfam" id="PF00686">
    <property type="entry name" value="CBM_20"/>
    <property type="match status" value="1"/>
</dbReference>
<dbReference type="CDD" id="cd11314">
    <property type="entry name" value="AmyAc_arch_bac_plant_AmyA"/>
    <property type="match status" value="1"/>
</dbReference>
<dbReference type="Gene3D" id="2.60.40.10">
    <property type="entry name" value="Immunoglobulins"/>
    <property type="match status" value="1"/>
</dbReference>
<evidence type="ECO:0000256" key="1">
    <source>
        <dbReference type="ARBA" id="ARBA00008061"/>
    </source>
</evidence>
<keyword evidence="2" id="KW-0378">Hydrolase</keyword>
<proteinExistence type="inferred from homology"/>
<evidence type="ECO:0000313" key="7">
    <source>
        <dbReference type="EMBL" id="ABP81117.1"/>
    </source>
</evidence>
<keyword evidence="4" id="KW-0326">Glycosidase</keyword>
<evidence type="ECO:0000256" key="2">
    <source>
        <dbReference type="ARBA" id="ARBA00022801"/>
    </source>
</evidence>
<dbReference type="GO" id="GO:0004556">
    <property type="term" value="F:alpha-amylase activity"/>
    <property type="evidence" value="ECO:0007669"/>
    <property type="project" value="InterPro"/>
</dbReference>
<dbReference type="Pfam" id="PF09081">
    <property type="entry name" value="AMT4_dom_C"/>
    <property type="match status" value="1"/>
</dbReference>
<dbReference type="GO" id="GO:2001070">
    <property type="term" value="F:starch binding"/>
    <property type="evidence" value="ECO:0007669"/>
    <property type="project" value="InterPro"/>
</dbReference>
<dbReference type="Proteomes" id="UP000000233">
    <property type="component" value="Chromosome"/>
</dbReference>
<dbReference type="Gene3D" id="3.20.20.80">
    <property type="entry name" value="Glycosidases"/>
    <property type="match status" value="1"/>
</dbReference>
<sequence>MIARGLRPGHYAACNWAGEVGGRGVQGQPAGAGRRPGRRSSSSGGLAVGYPNKHKNRSIAMSHILRAAVLAAVLLPFPALADQAGKSPAGVRYHGGDEIILQGFHWNVVREAPNDWYNILRQQASTIAADGFSAIWMPVPWRDFSSWSEGGKSGGGEGYFWHDFNKNGRYGSDAQLRQAAGALGGAGVKVLYDVVPNHMNRGYPNKEINLPAGQGFWRNDCADPGNYPNDCDDGDRFVGGDADLNTGHPQVYGMFRDEFANLRSQYGAGGFRFDFVRGFAPERVNSWMTDSADNSFCVGELWKGPSEYPSWDWRNTASWQQIIKDWSDRAKCPVFDFALKERMQNGSIADWKNGLNGNPDPRWREVAVTFVDNHDTGYSPGQNGGQHHWPLQDGLIRQAYAYILTSPGTPVVYWSHMYDWGYRDFIRQLIQVRRAAGVRADSAISFHSGYSGLVATVTGSQQTLVVALNSNLSNPGQVASGSFSEAVNTSNGQVRVWRTGAGSGGGDNGGGEPGALVSVNFRCDNGVTQPGDSVYAVGNVSQLGNWSPASAVRLTDTSGYPTWKGRISLPAGQNVEWKCLIRNEANATLVRQWQGGANNSVKPTEGATTAGRF</sequence>
<dbReference type="SUPFAM" id="SSF49452">
    <property type="entry name" value="Starch-binding domain-like"/>
    <property type="match status" value="1"/>
</dbReference>
<comment type="similarity">
    <text evidence="1">Belongs to the glycosyl hydrolase 13 family.</text>
</comment>
<evidence type="ECO:0000313" key="8">
    <source>
        <dbReference type="Proteomes" id="UP000000233"/>
    </source>
</evidence>
<evidence type="ECO:0000259" key="6">
    <source>
        <dbReference type="PROSITE" id="PS51166"/>
    </source>
</evidence>
<organism evidence="7 8">
    <name type="scientific">Stutzerimonas stutzeri (strain A1501)</name>
    <name type="common">Pseudomonas stutzeri</name>
    <dbReference type="NCBI Taxonomy" id="379731"/>
    <lineage>
        <taxon>Bacteria</taxon>
        <taxon>Pseudomonadati</taxon>
        <taxon>Pseudomonadota</taxon>
        <taxon>Gammaproteobacteria</taxon>
        <taxon>Pseudomonadales</taxon>
        <taxon>Pseudomonadaceae</taxon>
        <taxon>Stutzerimonas</taxon>
    </lineage>
</organism>
<dbReference type="Gene3D" id="2.60.40.1180">
    <property type="entry name" value="Golgi alpha-mannosidase II"/>
    <property type="match status" value="1"/>
</dbReference>
<feature type="region of interest" description="Disordered" evidence="5">
    <location>
        <begin position="23"/>
        <end position="50"/>
    </location>
</feature>
<feature type="compositionally biased region" description="Low complexity" evidence="5">
    <location>
        <begin position="26"/>
        <end position="45"/>
    </location>
</feature>
<dbReference type="GO" id="GO:0005975">
    <property type="term" value="P:carbohydrate metabolic process"/>
    <property type="evidence" value="ECO:0007669"/>
    <property type="project" value="InterPro"/>
</dbReference>
<dbReference type="PROSITE" id="PS51166">
    <property type="entry name" value="CBM20"/>
    <property type="match status" value="1"/>
</dbReference>
<dbReference type="SMART" id="SM00642">
    <property type="entry name" value="Aamy"/>
    <property type="match status" value="1"/>
</dbReference>
<evidence type="ECO:0000256" key="4">
    <source>
        <dbReference type="ARBA" id="ARBA00023295"/>
    </source>
</evidence>
<evidence type="ECO:0000256" key="5">
    <source>
        <dbReference type="SAM" id="MobiDB-lite"/>
    </source>
</evidence>
<dbReference type="PANTHER" id="PTHR43447">
    <property type="entry name" value="ALPHA-AMYLASE"/>
    <property type="match status" value="1"/>
</dbReference>
<keyword evidence="8" id="KW-1185">Reference proteome</keyword>
<accession>A4VQ66</accession>
<keyword evidence="3" id="KW-0119">Carbohydrate metabolism</keyword>
<feature type="domain" description="CBM20" evidence="6">
    <location>
        <begin position="511"/>
        <end position="613"/>
    </location>
</feature>
<dbReference type="HOGENOM" id="CLU_038814_0_0_6"/>
<name>A4VQ66_STUS1</name>
<protein>
    <submittedName>
        <fullName evidence="7">Glucan 1,4-alpha-maltotetraohydrolase</fullName>
    </submittedName>
</protein>
<dbReference type="InterPro" id="IPR017853">
    <property type="entry name" value="GH"/>
</dbReference>
<gene>
    <name evidence="7" type="ordered locus">PST_3489</name>
</gene>
<dbReference type="SMART" id="SM01065">
    <property type="entry name" value="CBM_2"/>
    <property type="match status" value="1"/>
</dbReference>
<dbReference type="InterPro" id="IPR013783">
    <property type="entry name" value="Ig-like_fold"/>
</dbReference>
<dbReference type="InterPro" id="IPR006047">
    <property type="entry name" value="GH13_cat_dom"/>
</dbReference>
<dbReference type="CAZy" id="GH13">
    <property type="family name" value="Glycoside Hydrolase Family 13"/>
</dbReference>
<dbReference type="CAZy" id="CBM20">
    <property type="family name" value="Carbohydrate-Binding Module Family 20"/>
</dbReference>
<dbReference type="InterPro" id="IPR006046">
    <property type="entry name" value="Alpha_amylase"/>
</dbReference>
<dbReference type="InterPro" id="IPR013784">
    <property type="entry name" value="Carb-bd-like_fold"/>
</dbReference>
<dbReference type="KEGG" id="psa:PST_3489"/>
<dbReference type="GO" id="GO:0043169">
    <property type="term" value="F:cation binding"/>
    <property type="evidence" value="ECO:0007669"/>
    <property type="project" value="InterPro"/>
</dbReference>
<dbReference type="InterPro" id="IPR013780">
    <property type="entry name" value="Glyco_hydro_b"/>
</dbReference>